<sequence>MWSFVAWFMLGRVRSQSAQNSPDTSCTLQFSAARHIEASEPHCLSSADWMEQLRVTALNFSGGNSVFADVFTDLNLSTGAEDDVILMTWSPSAGPAPGDVLVFNNNTSTDSPGWQLQANLTEIASQNVTLPFDWAKKAALSSEKIVVALSLVNDTSTTHTFKYEWTPPVVQLSVYQWAGNSWSNVANISPPASFPVIGLGLDVDGDYIISGWIDEVDSVTVIYQNQGGQWEEVFRISNNLVQSPTIFGISSSGKAVVNCAGALLCAGVTIFEASNPATILNP</sequence>
<feature type="signal peptide" evidence="1">
    <location>
        <begin position="1"/>
        <end position="15"/>
    </location>
</feature>
<organism evidence="2 3">
    <name type="scientific">Symbiodinium necroappetens</name>
    <dbReference type="NCBI Taxonomy" id="1628268"/>
    <lineage>
        <taxon>Eukaryota</taxon>
        <taxon>Sar</taxon>
        <taxon>Alveolata</taxon>
        <taxon>Dinophyceae</taxon>
        <taxon>Suessiales</taxon>
        <taxon>Symbiodiniaceae</taxon>
        <taxon>Symbiodinium</taxon>
    </lineage>
</organism>
<accession>A0A812WFB3</accession>
<dbReference type="OrthoDB" id="433346at2759"/>
<keyword evidence="1" id="KW-0732">Signal</keyword>
<evidence type="ECO:0000313" key="3">
    <source>
        <dbReference type="Proteomes" id="UP000601435"/>
    </source>
</evidence>
<dbReference type="EMBL" id="CAJNJA010032634">
    <property type="protein sequence ID" value="CAE7669276.1"/>
    <property type="molecule type" value="Genomic_DNA"/>
</dbReference>
<keyword evidence="3" id="KW-1185">Reference proteome</keyword>
<gene>
    <name evidence="2" type="primary">Ttc26</name>
    <name evidence="2" type="ORF">SNEC2469_LOCUS19150</name>
</gene>
<evidence type="ECO:0000313" key="2">
    <source>
        <dbReference type="EMBL" id="CAE7669276.1"/>
    </source>
</evidence>
<evidence type="ECO:0000256" key="1">
    <source>
        <dbReference type="SAM" id="SignalP"/>
    </source>
</evidence>
<proteinExistence type="predicted"/>
<comment type="caution">
    <text evidence="2">The sequence shown here is derived from an EMBL/GenBank/DDBJ whole genome shotgun (WGS) entry which is preliminary data.</text>
</comment>
<dbReference type="AlphaFoldDB" id="A0A812WFB3"/>
<feature type="chain" id="PRO_5033019170" evidence="1">
    <location>
        <begin position="16"/>
        <end position="282"/>
    </location>
</feature>
<dbReference type="Proteomes" id="UP000601435">
    <property type="component" value="Unassembled WGS sequence"/>
</dbReference>
<name>A0A812WFB3_9DINO</name>
<reference evidence="2" key="1">
    <citation type="submission" date="2021-02" db="EMBL/GenBank/DDBJ databases">
        <authorList>
            <person name="Dougan E. K."/>
            <person name="Rhodes N."/>
            <person name="Thang M."/>
            <person name="Chan C."/>
        </authorList>
    </citation>
    <scope>NUCLEOTIDE SEQUENCE</scope>
</reference>
<protein>
    <submittedName>
        <fullName evidence="2">Ttc26 protein</fullName>
    </submittedName>
</protein>